<name>A0ACB7II32_PLECO</name>
<dbReference type="Proteomes" id="UP000824881">
    <property type="component" value="Unassembled WGS sequence"/>
</dbReference>
<proteinExistence type="predicted"/>
<evidence type="ECO:0000313" key="1">
    <source>
        <dbReference type="EMBL" id="KAG9217556.1"/>
    </source>
</evidence>
<reference evidence="1 2" key="1">
    <citation type="journal article" date="2021" name="Appl. Environ. Microbiol.">
        <title>Genetic linkage and physical mapping for an oyster mushroom Pleurotus cornucopiae and QTL analysis for the trait cap color.</title>
        <authorList>
            <person name="Zhang Y."/>
            <person name="Gao W."/>
            <person name="Sonnenberg A."/>
            <person name="Chen Q."/>
            <person name="Zhang J."/>
            <person name="Huang C."/>
        </authorList>
    </citation>
    <scope>NUCLEOTIDE SEQUENCE [LARGE SCALE GENOMIC DNA]</scope>
    <source>
        <strain evidence="1">CCMSSC00406</strain>
    </source>
</reference>
<protein>
    <submittedName>
        <fullName evidence="1">Uncharacterized protein</fullName>
    </submittedName>
</protein>
<comment type="caution">
    <text evidence="1">The sequence shown here is derived from an EMBL/GenBank/DDBJ whole genome shotgun (WGS) entry which is preliminary data.</text>
</comment>
<dbReference type="EMBL" id="WQMT02000011">
    <property type="protein sequence ID" value="KAG9217556.1"/>
    <property type="molecule type" value="Genomic_DNA"/>
</dbReference>
<accession>A0ACB7II32</accession>
<organism evidence="1 2">
    <name type="scientific">Pleurotus cornucopiae</name>
    <name type="common">Cornucopia mushroom</name>
    <dbReference type="NCBI Taxonomy" id="5321"/>
    <lineage>
        <taxon>Eukaryota</taxon>
        <taxon>Fungi</taxon>
        <taxon>Dikarya</taxon>
        <taxon>Basidiomycota</taxon>
        <taxon>Agaricomycotina</taxon>
        <taxon>Agaricomycetes</taxon>
        <taxon>Agaricomycetidae</taxon>
        <taxon>Agaricales</taxon>
        <taxon>Pleurotineae</taxon>
        <taxon>Pleurotaceae</taxon>
        <taxon>Pleurotus</taxon>
    </lineage>
</organism>
<gene>
    <name evidence="1" type="ORF">CCMSSC00406_0008483</name>
</gene>
<sequence length="386" mass="44038">MHFELPLGAFIAATIVLIPLPWHWRARNVPTLSIIGWLFLSNLTFGINSIIWADNVLDVATIWCDIVTKLQIGANLGLPMCCLCLCIHLERIASVREARTTFEQKRWRMVFDLSMCWGLPMIYMALHYVVQGHRFDIVQYFGCRPSTYVSLPAVFLVWVPPLTAAVLTFIYASIALHHFFRRRIIFTRHLQNSNSGLTASRYFRLMAMAVVQMFWTIIVTSLNMWFTCRSGLRPWTGWADVHYNFSRIGMFPALLIPEFALRWTFILWWMLPATSVIFVAFFAFGHDAAREYRACVSWIKGTIFRTKASQSIKLDLPSPSFPHPPSIPKFNAYSATPNPFIENKVDLPFSQSPTASYDPSSFRSSTSSLPTSTSSVPSPKRSSVEV</sequence>
<evidence type="ECO:0000313" key="2">
    <source>
        <dbReference type="Proteomes" id="UP000824881"/>
    </source>
</evidence>
<keyword evidence="2" id="KW-1185">Reference proteome</keyword>